<evidence type="ECO:0000313" key="1">
    <source>
        <dbReference type="EMBL" id="MED6239613.1"/>
    </source>
</evidence>
<organism evidence="1 2">
    <name type="scientific">Ataeniobius toweri</name>
    <dbReference type="NCBI Taxonomy" id="208326"/>
    <lineage>
        <taxon>Eukaryota</taxon>
        <taxon>Metazoa</taxon>
        <taxon>Chordata</taxon>
        <taxon>Craniata</taxon>
        <taxon>Vertebrata</taxon>
        <taxon>Euteleostomi</taxon>
        <taxon>Actinopterygii</taxon>
        <taxon>Neopterygii</taxon>
        <taxon>Teleostei</taxon>
        <taxon>Neoteleostei</taxon>
        <taxon>Acanthomorphata</taxon>
        <taxon>Ovalentaria</taxon>
        <taxon>Atherinomorphae</taxon>
        <taxon>Cyprinodontiformes</taxon>
        <taxon>Goodeidae</taxon>
        <taxon>Ataeniobius</taxon>
    </lineage>
</organism>
<reference evidence="1 2" key="1">
    <citation type="submission" date="2021-07" db="EMBL/GenBank/DDBJ databases">
        <authorList>
            <person name="Palmer J.M."/>
        </authorList>
    </citation>
    <scope>NUCLEOTIDE SEQUENCE [LARGE SCALE GENOMIC DNA]</scope>
    <source>
        <strain evidence="1 2">AT_MEX2019</strain>
        <tissue evidence="1">Muscle</tissue>
    </source>
</reference>
<dbReference type="EMBL" id="JAHUTI010021704">
    <property type="protein sequence ID" value="MED6239613.1"/>
    <property type="molecule type" value="Genomic_DNA"/>
</dbReference>
<proteinExistence type="predicted"/>
<accession>A0ABU7ANJ6</accession>
<evidence type="ECO:0000313" key="2">
    <source>
        <dbReference type="Proteomes" id="UP001345963"/>
    </source>
</evidence>
<comment type="caution">
    <text evidence="1">The sequence shown here is derived from an EMBL/GenBank/DDBJ whole genome shotgun (WGS) entry which is preliminary data.</text>
</comment>
<gene>
    <name evidence="1" type="ORF">ATANTOWER_008640</name>
</gene>
<sequence>MLSRCHCHLNQLHSLHLLHAYQTPCFHLCHAPYILFCSVYSLLESTVCHAKPVHDCFAPAASFLVFVCFIPYCSRQLQLFPLEHMPLKMCVHTTVYISKKKSITKTKKHAREVRENNMEMFKAVLDYKTSPLARQAEPKPEKQP</sequence>
<protein>
    <submittedName>
        <fullName evidence="1">Uncharacterized protein</fullName>
    </submittedName>
</protein>
<dbReference type="Proteomes" id="UP001345963">
    <property type="component" value="Unassembled WGS sequence"/>
</dbReference>
<keyword evidence="2" id="KW-1185">Reference proteome</keyword>
<name>A0ABU7ANJ6_9TELE</name>